<sequence length="77" mass="8460">MGLSRMIKGTIELGAESSNSKGCDVAPVELELVPFMEELKDCDVEGNSTKGETQIHVDTWEKKLLHSTATVDRLLRA</sequence>
<evidence type="ECO:0000313" key="1">
    <source>
        <dbReference type="EMBL" id="KAL0326253.1"/>
    </source>
</evidence>
<protein>
    <submittedName>
        <fullName evidence="1">Uncharacterized protein</fullName>
    </submittedName>
</protein>
<dbReference type="AlphaFoldDB" id="A0AAW2M5E6"/>
<organism evidence="1">
    <name type="scientific">Sesamum radiatum</name>
    <name type="common">Black benniseed</name>
    <dbReference type="NCBI Taxonomy" id="300843"/>
    <lineage>
        <taxon>Eukaryota</taxon>
        <taxon>Viridiplantae</taxon>
        <taxon>Streptophyta</taxon>
        <taxon>Embryophyta</taxon>
        <taxon>Tracheophyta</taxon>
        <taxon>Spermatophyta</taxon>
        <taxon>Magnoliopsida</taxon>
        <taxon>eudicotyledons</taxon>
        <taxon>Gunneridae</taxon>
        <taxon>Pentapetalae</taxon>
        <taxon>asterids</taxon>
        <taxon>lamiids</taxon>
        <taxon>Lamiales</taxon>
        <taxon>Pedaliaceae</taxon>
        <taxon>Sesamum</taxon>
    </lineage>
</organism>
<accession>A0AAW2M5E6</accession>
<name>A0AAW2M5E6_SESRA</name>
<reference evidence="1" key="2">
    <citation type="journal article" date="2024" name="Plant">
        <title>Genomic evolution and insights into agronomic trait innovations of Sesamum species.</title>
        <authorList>
            <person name="Miao H."/>
            <person name="Wang L."/>
            <person name="Qu L."/>
            <person name="Liu H."/>
            <person name="Sun Y."/>
            <person name="Le M."/>
            <person name="Wang Q."/>
            <person name="Wei S."/>
            <person name="Zheng Y."/>
            <person name="Lin W."/>
            <person name="Duan Y."/>
            <person name="Cao H."/>
            <person name="Xiong S."/>
            <person name="Wang X."/>
            <person name="Wei L."/>
            <person name="Li C."/>
            <person name="Ma Q."/>
            <person name="Ju M."/>
            <person name="Zhao R."/>
            <person name="Li G."/>
            <person name="Mu C."/>
            <person name="Tian Q."/>
            <person name="Mei H."/>
            <person name="Zhang T."/>
            <person name="Gao T."/>
            <person name="Zhang H."/>
        </authorList>
    </citation>
    <scope>NUCLEOTIDE SEQUENCE</scope>
    <source>
        <strain evidence="1">G02</strain>
    </source>
</reference>
<reference evidence="1" key="1">
    <citation type="submission" date="2020-06" db="EMBL/GenBank/DDBJ databases">
        <authorList>
            <person name="Li T."/>
            <person name="Hu X."/>
            <person name="Zhang T."/>
            <person name="Song X."/>
            <person name="Zhang H."/>
            <person name="Dai N."/>
            <person name="Sheng W."/>
            <person name="Hou X."/>
            <person name="Wei L."/>
        </authorList>
    </citation>
    <scope>NUCLEOTIDE SEQUENCE</scope>
    <source>
        <strain evidence="1">G02</strain>
        <tissue evidence="1">Leaf</tissue>
    </source>
</reference>
<gene>
    <name evidence="1" type="ORF">Sradi_5194600</name>
</gene>
<comment type="caution">
    <text evidence="1">The sequence shown here is derived from an EMBL/GenBank/DDBJ whole genome shotgun (WGS) entry which is preliminary data.</text>
</comment>
<proteinExistence type="predicted"/>
<dbReference type="EMBL" id="JACGWJ010000023">
    <property type="protein sequence ID" value="KAL0326253.1"/>
    <property type="molecule type" value="Genomic_DNA"/>
</dbReference>